<keyword evidence="2" id="KW-0413">Isomerase</keyword>
<evidence type="ECO:0000313" key="2">
    <source>
        <dbReference type="EMBL" id="TDP85451.1"/>
    </source>
</evidence>
<dbReference type="PANTHER" id="PTHR12110">
    <property type="entry name" value="HYDROXYPYRUVATE ISOMERASE"/>
    <property type="match status" value="1"/>
</dbReference>
<dbReference type="Pfam" id="PF01261">
    <property type="entry name" value="AP_endonuc_2"/>
    <property type="match status" value="1"/>
</dbReference>
<dbReference type="PANTHER" id="PTHR12110:SF53">
    <property type="entry name" value="BLR5974 PROTEIN"/>
    <property type="match status" value="1"/>
</dbReference>
<dbReference type="SUPFAM" id="SSF51658">
    <property type="entry name" value="Xylose isomerase-like"/>
    <property type="match status" value="1"/>
</dbReference>
<organism evidence="2 3">
    <name type="scientific">Oharaeibacter diazotrophicus</name>
    <dbReference type="NCBI Taxonomy" id="1920512"/>
    <lineage>
        <taxon>Bacteria</taxon>
        <taxon>Pseudomonadati</taxon>
        <taxon>Pseudomonadota</taxon>
        <taxon>Alphaproteobacteria</taxon>
        <taxon>Hyphomicrobiales</taxon>
        <taxon>Pleomorphomonadaceae</taxon>
        <taxon>Oharaeibacter</taxon>
    </lineage>
</organism>
<dbReference type="InterPro" id="IPR050312">
    <property type="entry name" value="IolE/XylAMocC-like"/>
</dbReference>
<gene>
    <name evidence="2" type="ORF">EDD54_2304</name>
</gene>
<dbReference type="EMBL" id="SNXY01000007">
    <property type="protein sequence ID" value="TDP85451.1"/>
    <property type="molecule type" value="Genomic_DNA"/>
</dbReference>
<protein>
    <submittedName>
        <fullName evidence="2">Sugar phosphate isomerase/epimerase</fullName>
    </submittedName>
</protein>
<evidence type="ECO:0000313" key="3">
    <source>
        <dbReference type="Proteomes" id="UP000294547"/>
    </source>
</evidence>
<dbReference type="RefSeq" id="WP_165644594.1">
    <property type="nucleotide sequence ID" value="NZ_BSPM01000004.1"/>
</dbReference>
<sequence length="309" mass="33670">MLADGVSGIGISAHKRANDLSDFGDELDMIEALGVDAVELPTYDMDIVVGARIRKPQLDALVRACAGRSVAYSVHGPLAINFMDEAWRLPRHFEVLKASLEVAAAVGAANYVIHSGLAPLQQGQGLEAAYGRQREWLSKAGDLARDLGLVLCVETLFGGFEGRVHASSPRQLAAELAAIDHPAVMATLDFSHAYLKLDFDGLRDTFIDEAAALAPRARHLHVHDSFGLQDDIWMFTEGERLAFGHGDLHLPVGWGDIPWATLMETCSFPEGVLFNIELKDRYWYVAKECVEAVRALAGRARTAPRDLAA</sequence>
<reference evidence="2 3" key="1">
    <citation type="submission" date="2019-03" db="EMBL/GenBank/DDBJ databases">
        <title>Genomic Encyclopedia of Type Strains, Phase IV (KMG-IV): sequencing the most valuable type-strain genomes for metagenomic binning, comparative biology and taxonomic classification.</title>
        <authorList>
            <person name="Goeker M."/>
        </authorList>
    </citation>
    <scope>NUCLEOTIDE SEQUENCE [LARGE SCALE GENOMIC DNA]</scope>
    <source>
        <strain evidence="2 3">DSM 102969</strain>
    </source>
</reference>
<keyword evidence="3" id="KW-1185">Reference proteome</keyword>
<comment type="caution">
    <text evidence="2">The sequence shown here is derived from an EMBL/GenBank/DDBJ whole genome shotgun (WGS) entry which is preliminary data.</text>
</comment>
<dbReference type="InterPro" id="IPR013022">
    <property type="entry name" value="Xyl_isomerase-like_TIM-brl"/>
</dbReference>
<accession>A0A4R6RG97</accession>
<dbReference type="InterPro" id="IPR036237">
    <property type="entry name" value="Xyl_isomerase-like_sf"/>
</dbReference>
<evidence type="ECO:0000259" key="1">
    <source>
        <dbReference type="Pfam" id="PF01261"/>
    </source>
</evidence>
<dbReference type="Proteomes" id="UP000294547">
    <property type="component" value="Unassembled WGS sequence"/>
</dbReference>
<proteinExistence type="predicted"/>
<feature type="domain" description="Xylose isomerase-like TIM barrel" evidence="1">
    <location>
        <begin position="28"/>
        <end position="265"/>
    </location>
</feature>
<dbReference type="GO" id="GO:0016853">
    <property type="term" value="F:isomerase activity"/>
    <property type="evidence" value="ECO:0007669"/>
    <property type="project" value="UniProtKB-KW"/>
</dbReference>
<dbReference type="Gene3D" id="3.20.20.150">
    <property type="entry name" value="Divalent-metal-dependent TIM barrel enzymes"/>
    <property type="match status" value="1"/>
</dbReference>
<dbReference type="AlphaFoldDB" id="A0A4R6RG97"/>
<name>A0A4R6RG97_9HYPH</name>